<dbReference type="InterPro" id="IPR029052">
    <property type="entry name" value="Metallo-depent_PP-like"/>
</dbReference>
<dbReference type="SUPFAM" id="SSF56300">
    <property type="entry name" value="Metallo-dependent phosphatases"/>
    <property type="match status" value="1"/>
</dbReference>
<dbReference type="PANTHER" id="PTHR30337:SF7">
    <property type="entry name" value="PHOSPHOESTERASE"/>
    <property type="match status" value="1"/>
</dbReference>
<evidence type="ECO:0000313" key="1">
    <source>
        <dbReference type="EMBL" id="GAT16248.1"/>
    </source>
</evidence>
<evidence type="ECO:0000313" key="2">
    <source>
        <dbReference type="Proteomes" id="UP000069654"/>
    </source>
</evidence>
<dbReference type="EMBL" id="BCTB01000039">
    <property type="protein sequence ID" value="GAT16248.1"/>
    <property type="molecule type" value="Genomic_DNA"/>
</dbReference>
<dbReference type="Proteomes" id="UP000069654">
    <property type="component" value="Unassembled WGS sequence"/>
</dbReference>
<dbReference type="AlphaFoldDB" id="A0A100XGV3"/>
<reference evidence="2" key="2">
    <citation type="submission" date="2016-02" db="EMBL/GenBank/DDBJ databases">
        <title>Draft genome sequence of five rapidly growing Mycobacterium species.</title>
        <authorList>
            <person name="Katahira K."/>
            <person name="Gotou Y."/>
            <person name="Iida K."/>
            <person name="Ogura Y."/>
            <person name="Hayashi T."/>
        </authorList>
    </citation>
    <scope>NUCLEOTIDE SEQUENCE [LARGE SCALE GENOMIC DNA]</scope>
    <source>
        <strain evidence="2">JCM6362</strain>
    </source>
</reference>
<name>A0A100XGV3_MYCTH</name>
<comment type="caution">
    <text evidence="1">The sequence shown here is derived from an EMBL/GenBank/DDBJ whole genome shotgun (WGS) entry which is preliminary data.</text>
</comment>
<dbReference type="STRING" id="1797.RMCT_3217"/>
<dbReference type="Gene3D" id="3.60.21.10">
    <property type="match status" value="1"/>
</dbReference>
<proteinExistence type="predicted"/>
<gene>
    <name evidence="1" type="ORF">RMCT_3217</name>
</gene>
<protein>
    <submittedName>
        <fullName evidence="1">Metallophosphoesterase</fullName>
    </submittedName>
</protein>
<reference evidence="1 2" key="1">
    <citation type="journal article" date="2016" name="Genome Announc.">
        <title>Draft Genome Sequences of Five Rapidly Growing Mycobacterium Species, M. thermoresistibile, M. fortuitum subsp. acetamidolyticum, M. canariasense, M. brisbanense, and M. novocastrense.</title>
        <authorList>
            <person name="Katahira K."/>
            <person name="Ogura Y."/>
            <person name="Gotoh Y."/>
            <person name="Hayashi T."/>
        </authorList>
    </citation>
    <scope>NUCLEOTIDE SEQUENCE [LARGE SCALE GENOMIC DNA]</scope>
    <source>
        <strain evidence="1 2">JCM6362</strain>
    </source>
</reference>
<dbReference type="PANTHER" id="PTHR30337">
    <property type="entry name" value="COMPONENT OF ATP-DEPENDENT DSDNA EXONUCLEASE"/>
    <property type="match status" value="1"/>
</dbReference>
<organism evidence="1 2">
    <name type="scientific">Mycolicibacterium thermoresistibile</name>
    <name type="common">Mycobacterium thermoresistibile</name>
    <dbReference type="NCBI Taxonomy" id="1797"/>
    <lineage>
        <taxon>Bacteria</taxon>
        <taxon>Bacillati</taxon>
        <taxon>Actinomycetota</taxon>
        <taxon>Actinomycetes</taxon>
        <taxon>Mycobacteriales</taxon>
        <taxon>Mycobacteriaceae</taxon>
        <taxon>Mycolicibacterium</taxon>
    </lineage>
</organism>
<dbReference type="InterPro" id="IPR050535">
    <property type="entry name" value="DNA_Repair-Maintenance_Comp"/>
</dbReference>
<sequence length="287" mass="31725">MTGSDHQSIYRQVDWSDNVHVFSTPELEPVPLADGITLWGAAHCAPANTPGFLENFRVDREGIHIGLFHGSAQGDLPFQQDGKVPHAPFTADQIPGSGLHHALVGHFHKPVDAEHHTYPGNPDPLNFGEDWQGSTVLVEIAEDGSVSRERVTVATSEVSDVRVNVTGATHKTQILQRIADEVSEFRGAVRVTLEGEIEPTVDFRLNDTEWSPPAHLTAHLDALVVQFGKVSFAPSYDIERVKQEQTVRGQFVRDVIESDSLSEDQRHWVLRAGLRALDEGIDEMEIL</sequence>
<accession>A0A100XGV3</accession>